<gene>
    <name evidence="2" type="ORF">C8E02_1925</name>
</gene>
<comment type="caution">
    <text evidence="2">The sequence shown here is derived from an EMBL/GenBank/DDBJ whole genome shotgun (WGS) entry which is preliminary data.</text>
</comment>
<dbReference type="PANTHER" id="PTHR34385">
    <property type="entry name" value="D-ALANYL-D-ALANINE CARBOXYPEPTIDASE"/>
    <property type="match status" value="1"/>
</dbReference>
<dbReference type="Proteomes" id="UP000279384">
    <property type="component" value="Unassembled WGS sequence"/>
</dbReference>
<evidence type="ECO:0000313" key="3">
    <source>
        <dbReference type="Proteomes" id="UP000279384"/>
    </source>
</evidence>
<protein>
    <submittedName>
        <fullName evidence="2">D-Ala-D-Ala carboxypeptidase</fullName>
    </submittedName>
</protein>
<dbReference type="InterPro" id="IPR003709">
    <property type="entry name" value="VanY-like_core_dom"/>
</dbReference>
<proteinExistence type="predicted"/>
<sequence>MPDELAALNATLGIDVQTLAARGLTPFAEADTLVVAERNASGREFELTPAAAGAWQAMRDAAAADGVTLQLVSAYRSIARQHEIVAAKLARGQSLDAILQVSAAPGFSEHHTGRAVDIGTPDSPALEEAFEQTPAFAWLQANAARFGFVLSFPRDNACGYLYEPWHWCYQQVTA</sequence>
<dbReference type="GO" id="GO:0006508">
    <property type="term" value="P:proteolysis"/>
    <property type="evidence" value="ECO:0007669"/>
    <property type="project" value="InterPro"/>
</dbReference>
<dbReference type="CDD" id="cd14852">
    <property type="entry name" value="LD-carboxypeptidase"/>
    <property type="match status" value="1"/>
</dbReference>
<dbReference type="RefSeq" id="WP_120810557.1">
    <property type="nucleotide sequence ID" value="NZ_JAQQKZ010000003.1"/>
</dbReference>
<feature type="domain" description="D-alanyl-D-alanine carboxypeptidase-like core" evidence="1">
    <location>
        <begin position="46"/>
        <end position="170"/>
    </location>
</feature>
<accession>A0A495BDD6</accession>
<dbReference type="SUPFAM" id="SSF55166">
    <property type="entry name" value="Hedgehog/DD-peptidase"/>
    <property type="match status" value="1"/>
</dbReference>
<dbReference type="InterPro" id="IPR052179">
    <property type="entry name" value="DD-CPase-like"/>
</dbReference>
<dbReference type="Pfam" id="PF02557">
    <property type="entry name" value="VanY"/>
    <property type="match status" value="1"/>
</dbReference>
<organism evidence="2 3">
    <name type="scientific">Vogesella indigofera</name>
    <name type="common">Pseudomonas indigofera</name>
    <dbReference type="NCBI Taxonomy" id="45465"/>
    <lineage>
        <taxon>Bacteria</taxon>
        <taxon>Pseudomonadati</taxon>
        <taxon>Pseudomonadota</taxon>
        <taxon>Betaproteobacteria</taxon>
        <taxon>Neisseriales</taxon>
        <taxon>Chromobacteriaceae</taxon>
        <taxon>Vogesella</taxon>
    </lineage>
</organism>
<keyword evidence="2" id="KW-0121">Carboxypeptidase</keyword>
<keyword evidence="2" id="KW-0378">Hydrolase</keyword>
<dbReference type="PANTHER" id="PTHR34385:SF1">
    <property type="entry name" value="PEPTIDOGLYCAN L-ALANYL-D-GLUTAMATE ENDOPEPTIDASE CWLK"/>
    <property type="match status" value="1"/>
</dbReference>
<dbReference type="InterPro" id="IPR058193">
    <property type="entry name" value="VanY/YodJ_core_dom"/>
</dbReference>
<name>A0A495BDD6_VOGIN</name>
<reference evidence="2 3" key="1">
    <citation type="submission" date="2018-10" db="EMBL/GenBank/DDBJ databases">
        <title>Genomic Encyclopedia of Type Strains, Phase IV (KMG-IV): sequencing the most valuable type-strain genomes for metagenomic binning, comparative biology and taxonomic classification.</title>
        <authorList>
            <person name="Goeker M."/>
        </authorList>
    </citation>
    <scope>NUCLEOTIDE SEQUENCE [LARGE SCALE GENOMIC DNA]</scope>
    <source>
        <strain evidence="2 3">DSM 3303</strain>
    </source>
</reference>
<evidence type="ECO:0000313" key="2">
    <source>
        <dbReference type="EMBL" id="RKQ58949.1"/>
    </source>
</evidence>
<dbReference type="Gene3D" id="3.30.1380.10">
    <property type="match status" value="1"/>
</dbReference>
<dbReference type="AlphaFoldDB" id="A0A495BDD6"/>
<evidence type="ECO:0000259" key="1">
    <source>
        <dbReference type="Pfam" id="PF02557"/>
    </source>
</evidence>
<dbReference type="GO" id="GO:0004180">
    <property type="term" value="F:carboxypeptidase activity"/>
    <property type="evidence" value="ECO:0007669"/>
    <property type="project" value="UniProtKB-KW"/>
</dbReference>
<dbReference type="EMBL" id="RBID01000014">
    <property type="protein sequence ID" value="RKQ58949.1"/>
    <property type="molecule type" value="Genomic_DNA"/>
</dbReference>
<keyword evidence="2" id="KW-0645">Protease</keyword>
<dbReference type="InterPro" id="IPR009045">
    <property type="entry name" value="Zn_M74/Hedgehog-like"/>
</dbReference>